<dbReference type="InterPro" id="IPR003594">
    <property type="entry name" value="HATPase_dom"/>
</dbReference>
<dbReference type="SMART" id="SM00091">
    <property type="entry name" value="PAS"/>
    <property type="match status" value="3"/>
</dbReference>
<evidence type="ECO:0000259" key="8">
    <source>
        <dbReference type="PROSITE" id="PS50112"/>
    </source>
</evidence>
<dbReference type="SMART" id="SM00387">
    <property type="entry name" value="HATPase_c"/>
    <property type="match status" value="1"/>
</dbReference>
<evidence type="ECO:0000313" key="10">
    <source>
        <dbReference type="EMBL" id="MEK8028626.1"/>
    </source>
</evidence>
<dbReference type="InterPro" id="IPR000014">
    <property type="entry name" value="PAS"/>
</dbReference>
<evidence type="ECO:0000313" key="11">
    <source>
        <dbReference type="Proteomes" id="UP001368500"/>
    </source>
</evidence>
<dbReference type="Pfam" id="PF13426">
    <property type="entry name" value="PAS_9"/>
    <property type="match status" value="1"/>
</dbReference>
<feature type="domain" description="PAS" evidence="8">
    <location>
        <begin position="225"/>
        <end position="295"/>
    </location>
</feature>
<dbReference type="InterPro" id="IPR011006">
    <property type="entry name" value="CheY-like_superfamily"/>
</dbReference>
<protein>
    <recommendedName>
        <fullName evidence="2">histidine kinase</fullName>
        <ecNumber evidence="2">2.7.13.3</ecNumber>
    </recommendedName>
</protein>
<comment type="catalytic activity">
    <reaction evidence="1">
        <text>ATP + protein L-histidine = ADP + protein N-phospho-L-histidine.</text>
        <dbReference type="EC" id="2.7.13.3"/>
    </reaction>
</comment>
<dbReference type="PROSITE" id="PS50109">
    <property type="entry name" value="HIS_KIN"/>
    <property type="match status" value="1"/>
</dbReference>
<dbReference type="CDD" id="cd00130">
    <property type="entry name" value="PAS"/>
    <property type="match status" value="3"/>
</dbReference>
<dbReference type="Pfam" id="PF00512">
    <property type="entry name" value="HisKA"/>
    <property type="match status" value="1"/>
</dbReference>
<feature type="transmembrane region" description="Helical" evidence="5">
    <location>
        <begin position="63"/>
        <end position="85"/>
    </location>
</feature>
<feature type="modified residue" description="4-aspartylphosphate" evidence="4">
    <location>
        <position position="934"/>
    </location>
</feature>
<dbReference type="SUPFAM" id="SSF52172">
    <property type="entry name" value="CheY-like"/>
    <property type="match status" value="1"/>
</dbReference>
<dbReference type="InterPro" id="IPR004358">
    <property type="entry name" value="Sig_transdc_His_kin-like_C"/>
</dbReference>
<dbReference type="InterPro" id="IPR001610">
    <property type="entry name" value="PAC"/>
</dbReference>
<feature type="transmembrane region" description="Helical" evidence="5">
    <location>
        <begin position="24"/>
        <end position="43"/>
    </location>
</feature>
<keyword evidence="5" id="KW-0812">Transmembrane</keyword>
<dbReference type="CDD" id="cd16922">
    <property type="entry name" value="HATPase_EvgS-ArcB-TorS-like"/>
    <property type="match status" value="1"/>
</dbReference>
<dbReference type="RefSeq" id="WP_341376412.1">
    <property type="nucleotide sequence ID" value="NZ_JBBUTF010000027.1"/>
</dbReference>
<dbReference type="Pfam" id="PF08447">
    <property type="entry name" value="PAS_3"/>
    <property type="match status" value="1"/>
</dbReference>
<organism evidence="10 11">
    <name type="scientific">Pseudaquabacterium rugosum</name>
    <dbReference type="NCBI Taxonomy" id="2984194"/>
    <lineage>
        <taxon>Bacteria</taxon>
        <taxon>Pseudomonadati</taxon>
        <taxon>Pseudomonadota</taxon>
        <taxon>Betaproteobacteria</taxon>
        <taxon>Burkholderiales</taxon>
        <taxon>Sphaerotilaceae</taxon>
        <taxon>Pseudaquabacterium</taxon>
    </lineage>
</organism>
<evidence type="ECO:0000256" key="5">
    <source>
        <dbReference type="SAM" id="Phobius"/>
    </source>
</evidence>
<dbReference type="Proteomes" id="UP001368500">
    <property type="component" value="Unassembled WGS sequence"/>
</dbReference>
<feature type="transmembrane region" description="Helical" evidence="5">
    <location>
        <begin position="200"/>
        <end position="219"/>
    </location>
</feature>
<dbReference type="CDD" id="cd00082">
    <property type="entry name" value="HisKA"/>
    <property type="match status" value="1"/>
</dbReference>
<feature type="domain" description="PAC" evidence="9">
    <location>
        <begin position="298"/>
        <end position="351"/>
    </location>
</feature>
<feature type="domain" description="PAC" evidence="9">
    <location>
        <begin position="426"/>
        <end position="476"/>
    </location>
</feature>
<dbReference type="Gene3D" id="1.10.287.130">
    <property type="match status" value="1"/>
</dbReference>
<dbReference type="Pfam" id="PF00072">
    <property type="entry name" value="Response_reg"/>
    <property type="match status" value="1"/>
</dbReference>
<gene>
    <name evidence="10" type="ORF">AACH11_21920</name>
</gene>
<keyword evidence="5" id="KW-0472">Membrane</keyword>
<dbReference type="SMART" id="SM00448">
    <property type="entry name" value="REC"/>
    <property type="match status" value="1"/>
</dbReference>
<dbReference type="InterPro" id="IPR036097">
    <property type="entry name" value="HisK_dim/P_sf"/>
</dbReference>
<dbReference type="InterPro" id="IPR035965">
    <property type="entry name" value="PAS-like_dom_sf"/>
</dbReference>
<dbReference type="Gene3D" id="3.30.450.20">
    <property type="entry name" value="PAS domain"/>
    <property type="match status" value="3"/>
</dbReference>
<dbReference type="InterPro" id="IPR003661">
    <property type="entry name" value="HisK_dim/P_dom"/>
</dbReference>
<dbReference type="InterPro" id="IPR005467">
    <property type="entry name" value="His_kinase_dom"/>
</dbReference>
<reference evidence="10 11" key="1">
    <citation type="submission" date="2024-04" db="EMBL/GenBank/DDBJ databases">
        <title>Novel species of the genus Ideonella isolated from streams.</title>
        <authorList>
            <person name="Lu H."/>
        </authorList>
    </citation>
    <scope>NUCLEOTIDE SEQUENCE [LARGE SCALE GENOMIC DNA]</scope>
    <source>
        <strain evidence="10 11">BYS139W</strain>
    </source>
</reference>
<evidence type="ECO:0000259" key="6">
    <source>
        <dbReference type="PROSITE" id="PS50109"/>
    </source>
</evidence>
<feature type="transmembrane region" description="Helical" evidence="5">
    <location>
        <begin position="129"/>
        <end position="147"/>
    </location>
</feature>
<dbReference type="SMART" id="SM00388">
    <property type="entry name" value="HisKA"/>
    <property type="match status" value="1"/>
</dbReference>
<keyword evidence="5" id="KW-1133">Transmembrane helix</keyword>
<dbReference type="PANTHER" id="PTHR45339">
    <property type="entry name" value="HYBRID SIGNAL TRANSDUCTION HISTIDINE KINASE J"/>
    <property type="match status" value="1"/>
</dbReference>
<feature type="domain" description="PAC" evidence="9">
    <location>
        <begin position="550"/>
        <end position="602"/>
    </location>
</feature>
<dbReference type="InterPro" id="IPR013655">
    <property type="entry name" value="PAS_fold_3"/>
</dbReference>
<dbReference type="EMBL" id="JBBUTF010000027">
    <property type="protein sequence ID" value="MEK8028626.1"/>
    <property type="molecule type" value="Genomic_DNA"/>
</dbReference>
<dbReference type="InterPro" id="IPR000700">
    <property type="entry name" value="PAS-assoc_C"/>
</dbReference>
<evidence type="ECO:0000259" key="7">
    <source>
        <dbReference type="PROSITE" id="PS50110"/>
    </source>
</evidence>
<dbReference type="Gene3D" id="3.30.565.10">
    <property type="entry name" value="Histidine kinase-like ATPase, C-terminal domain"/>
    <property type="match status" value="1"/>
</dbReference>
<feature type="domain" description="Response regulatory" evidence="7">
    <location>
        <begin position="885"/>
        <end position="1001"/>
    </location>
</feature>
<dbReference type="PROSITE" id="PS50110">
    <property type="entry name" value="RESPONSE_REGULATORY"/>
    <property type="match status" value="1"/>
</dbReference>
<proteinExistence type="predicted"/>
<dbReference type="SUPFAM" id="SSF47384">
    <property type="entry name" value="Homodimeric domain of signal transducing histidine kinase"/>
    <property type="match status" value="1"/>
</dbReference>
<evidence type="ECO:0000259" key="9">
    <source>
        <dbReference type="PROSITE" id="PS50113"/>
    </source>
</evidence>
<accession>A0ABU9BFP9</accession>
<dbReference type="Pfam" id="PF08448">
    <property type="entry name" value="PAS_4"/>
    <property type="match status" value="1"/>
</dbReference>
<dbReference type="InterPro" id="IPR013656">
    <property type="entry name" value="PAS_4"/>
</dbReference>
<dbReference type="SUPFAM" id="SSF55785">
    <property type="entry name" value="PYP-like sensor domain (PAS domain)"/>
    <property type="match status" value="3"/>
</dbReference>
<dbReference type="NCBIfam" id="TIGR00229">
    <property type="entry name" value="sensory_box"/>
    <property type="match status" value="3"/>
</dbReference>
<keyword evidence="3 4" id="KW-0597">Phosphoprotein</keyword>
<dbReference type="Pfam" id="PF02518">
    <property type="entry name" value="HATPase_c"/>
    <property type="match status" value="1"/>
</dbReference>
<feature type="transmembrane region" description="Helical" evidence="5">
    <location>
        <begin position="97"/>
        <end position="117"/>
    </location>
</feature>
<comment type="caution">
    <text evidence="10">The sequence shown here is derived from an EMBL/GenBank/DDBJ whole genome shotgun (WGS) entry which is preliminary data.</text>
</comment>
<evidence type="ECO:0000256" key="1">
    <source>
        <dbReference type="ARBA" id="ARBA00000085"/>
    </source>
</evidence>
<sequence>MNPWQNSALALEGDPRAWSWLRRLVAGGHGLVLAVLVLGVVGVPSWAERLLHAGVDPVLRTGVHLMCESLLVANRVAVLLLLLGLQRSPLRPALRPLGPTLAVVLVCETLHLLGWLGLAGPQGRWASPVWAWVALLLQLPVCAWTAWRLPRTLPDGGPWLRQARLGLYASVLLQVLAAGAFMRSSAPADAAWLAAHLDKLLAALGLTWALYALGVRLPLGALERQRAQQRALLAALPAPVWLKDPDGVYLACNAAFERLFGASESAIVGRRDTDFVDDQQAADFARTDRQAMAQILPQTDEKWLTFKIDGYRGLFETTKSVMRSPGGRLIGVLGIAHDITRARATQQALDRREAIFGAIASQAIDAMALIDADDGRLLEFNDAAPRMLGHDRAGYTGLGIPDLEAVMDRAEVLRRLQVLRDGGETSVFESRHRHRDGRLRDVLVRARAVEVDGCWRVAAVWSDITERKQAEAALRESEQHLRNLADAGPALIRTTDALGHCDYVNRPWLACTGGARDGSLAEGWLLAVHPEDRPRVRQTLARGVELRQTFQIDYRLRRHDGRWRWMRDHAAPRRDSLGHFIGHVSLLLDVTEAREQQLELLRYRQHLEQLVQERTAELARAKLAAEEANLAKTRFLANMSHEIRTPLNAIIGMAHLVRRAGVTRQQADRLSKIDAAGDHLLATINAILELSRIEAGSLVLEEAELSVEALVDQVRSMLADGARARGLRLQTGLHEVPAQLVGDGTRLRQAMVNYVANAIKFSEQGTVSLRVRFVAQDARGVLLRFEVQDEGPGIAPELQARLFTPFAQGDASTTRRYGGSGLGLALTRRLAELMGGEAGVESQPGVGSVFWFTARLGHGRSPQGVLRPAASRAELSLRERHAGARVLVAEDEPVNREVTSQLLADVGLQVEVVEDGLTAVERVRRQPWDLVLMDMQMPHMDGLDATRALRQLPGGPQLPVLALTANAFAEDRARCLDAGMDDFIAKPVDPEALFATVLRWLDSGRA</sequence>
<dbReference type="Gene3D" id="3.40.50.2300">
    <property type="match status" value="1"/>
</dbReference>
<dbReference type="InterPro" id="IPR036890">
    <property type="entry name" value="HATPase_C_sf"/>
</dbReference>
<name>A0ABU9BFP9_9BURK</name>
<feature type="domain" description="Histidine kinase" evidence="6">
    <location>
        <begin position="638"/>
        <end position="858"/>
    </location>
</feature>
<evidence type="ECO:0000256" key="3">
    <source>
        <dbReference type="ARBA" id="ARBA00022553"/>
    </source>
</evidence>
<evidence type="ECO:0000256" key="2">
    <source>
        <dbReference type="ARBA" id="ARBA00012438"/>
    </source>
</evidence>
<dbReference type="CDD" id="cd17546">
    <property type="entry name" value="REC_hyHK_CKI1_RcsC-like"/>
    <property type="match status" value="1"/>
</dbReference>
<dbReference type="SMART" id="SM00086">
    <property type="entry name" value="PAC"/>
    <property type="match status" value="2"/>
</dbReference>
<dbReference type="InterPro" id="IPR001789">
    <property type="entry name" value="Sig_transdc_resp-reg_receiver"/>
</dbReference>
<evidence type="ECO:0000256" key="4">
    <source>
        <dbReference type="PROSITE-ProRule" id="PRU00169"/>
    </source>
</evidence>
<dbReference type="PROSITE" id="PS50112">
    <property type="entry name" value="PAS"/>
    <property type="match status" value="1"/>
</dbReference>
<dbReference type="EC" id="2.7.13.3" evidence="2"/>
<dbReference type="PANTHER" id="PTHR45339:SF5">
    <property type="entry name" value="HISTIDINE KINASE"/>
    <property type="match status" value="1"/>
</dbReference>
<dbReference type="SUPFAM" id="SSF55874">
    <property type="entry name" value="ATPase domain of HSP90 chaperone/DNA topoisomerase II/histidine kinase"/>
    <property type="match status" value="1"/>
</dbReference>
<keyword evidence="11" id="KW-1185">Reference proteome</keyword>
<dbReference type="PROSITE" id="PS50113">
    <property type="entry name" value="PAC"/>
    <property type="match status" value="3"/>
</dbReference>
<dbReference type="PRINTS" id="PR00344">
    <property type="entry name" value="BCTRLSENSOR"/>
</dbReference>